<sequence>MVPCDNANEERKRKNRLAAHASRERARAHLDELKAQLANLVHRNTDLHADLIEEREAREKLEKEKDAVSKRLNALVARVAAAAPHLLVGMDEEQGMGGVGAVPLAPWDVTGF</sequence>
<evidence type="ECO:0000313" key="3">
    <source>
        <dbReference type="EMBL" id="KNE67346.1"/>
    </source>
</evidence>
<accession>A0A0L0SXX2</accession>
<evidence type="ECO:0000259" key="2">
    <source>
        <dbReference type="PROSITE" id="PS50217"/>
    </source>
</evidence>
<dbReference type="PROSITE" id="PS50217">
    <property type="entry name" value="BZIP"/>
    <property type="match status" value="1"/>
</dbReference>
<feature type="domain" description="BZIP" evidence="2">
    <location>
        <begin position="5"/>
        <end position="68"/>
    </location>
</feature>
<dbReference type="AlphaFoldDB" id="A0A0L0SXX2"/>
<reference evidence="4" key="2">
    <citation type="submission" date="2009-11" db="EMBL/GenBank/DDBJ databases">
        <title>The Genome Sequence of Allomyces macrogynus strain ATCC 38327.</title>
        <authorList>
            <consortium name="The Broad Institute Genome Sequencing Platform"/>
            <person name="Russ C."/>
            <person name="Cuomo C."/>
            <person name="Shea T."/>
            <person name="Young S.K."/>
            <person name="Zeng Q."/>
            <person name="Koehrsen M."/>
            <person name="Haas B."/>
            <person name="Borodovsky M."/>
            <person name="Guigo R."/>
            <person name="Alvarado L."/>
            <person name="Berlin A."/>
            <person name="Borenstein D."/>
            <person name="Chen Z."/>
            <person name="Engels R."/>
            <person name="Freedman E."/>
            <person name="Gellesch M."/>
            <person name="Goldberg J."/>
            <person name="Griggs A."/>
            <person name="Gujja S."/>
            <person name="Heiman D."/>
            <person name="Hepburn T."/>
            <person name="Howarth C."/>
            <person name="Jen D."/>
            <person name="Larson L."/>
            <person name="Lewis B."/>
            <person name="Mehta T."/>
            <person name="Park D."/>
            <person name="Pearson M."/>
            <person name="Roberts A."/>
            <person name="Saif S."/>
            <person name="Shenoy N."/>
            <person name="Sisk P."/>
            <person name="Stolte C."/>
            <person name="Sykes S."/>
            <person name="Walk T."/>
            <person name="White J."/>
            <person name="Yandava C."/>
            <person name="Burger G."/>
            <person name="Gray M.W."/>
            <person name="Holland P.W.H."/>
            <person name="King N."/>
            <person name="Lang F.B.F."/>
            <person name="Roger A.J."/>
            <person name="Ruiz-Trillo I."/>
            <person name="Lander E."/>
            <person name="Nusbaum C."/>
        </authorList>
    </citation>
    <scope>NUCLEOTIDE SEQUENCE [LARGE SCALE GENOMIC DNA]</scope>
    <source>
        <strain evidence="4">ATCC 38327</strain>
    </source>
</reference>
<gene>
    <name evidence="3" type="ORF">AMAG_19619</name>
</gene>
<organism evidence="3 4">
    <name type="scientific">Allomyces macrogynus (strain ATCC 38327)</name>
    <name type="common">Allomyces javanicus var. macrogynus</name>
    <dbReference type="NCBI Taxonomy" id="578462"/>
    <lineage>
        <taxon>Eukaryota</taxon>
        <taxon>Fungi</taxon>
        <taxon>Fungi incertae sedis</taxon>
        <taxon>Blastocladiomycota</taxon>
        <taxon>Blastocladiomycetes</taxon>
        <taxon>Blastocladiales</taxon>
        <taxon>Blastocladiaceae</taxon>
        <taxon>Allomyces</taxon>
    </lineage>
</organism>
<proteinExistence type="predicted"/>
<keyword evidence="4" id="KW-1185">Reference proteome</keyword>
<dbReference type="PROSITE" id="PS00036">
    <property type="entry name" value="BZIP_BASIC"/>
    <property type="match status" value="1"/>
</dbReference>
<evidence type="ECO:0000256" key="1">
    <source>
        <dbReference type="SAM" id="MobiDB-lite"/>
    </source>
</evidence>
<protein>
    <recommendedName>
        <fullName evidence="2">BZIP domain-containing protein</fullName>
    </recommendedName>
</protein>
<evidence type="ECO:0000313" key="4">
    <source>
        <dbReference type="Proteomes" id="UP000054350"/>
    </source>
</evidence>
<dbReference type="VEuPathDB" id="FungiDB:AMAG_19619"/>
<dbReference type="InterPro" id="IPR004827">
    <property type="entry name" value="bZIP"/>
</dbReference>
<dbReference type="Proteomes" id="UP000054350">
    <property type="component" value="Unassembled WGS sequence"/>
</dbReference>
<dbReference type="GO" id="GO:0003700">
    <property type="term" value="F:DNA-binding transcription factor activity"/>
    <property type="evidence" value="ECO:0007669"/>
    <property type="project" value="InterPro"/>
</dbReference>
<reference evidence="3 4" key="1">
    <citation type="submission" date="2009-11" db="EMBL/GenBank/DDBJ databases">
        <title>Annotation of Allomyces macrogynus ATCC 38327.</title>
        <authorList>
            <consortium name="The Broad Institute Genome Sequencing Platform"/>
            <person name="Russ C."/>
            <person name="Cuomo C."/>
            <person name="Burger G."/>
            <person name="Gray M.W."/>
            <person name="Holland P.W.H."/>
            <person name="King N."/>
            <person name="Lang F.B.F."/>
            <person name="Roger A.J."/>
            <person name="Ruiz-Trillo I."/>
            <person name="Young S.K."/>
            <person name="Zeng Q."/>
            <person name="Gargeya S."/>
            <person name="Fitzgerald M."/>
            <person name="Haas B."/>
            <person name="Abouelleil A."/>
            <person name="Alvarado L."/>
            <person name="Arachchi H.M."/>
            <person name="Berlin A."/>
            <person name="Chapman S.B."/>
            <person name="Gearin G."/>
            <person name="Goldberg J."/>
            <person name="Griggs A."/>
            <person name="Gujja S."/>
            <person name="Hansen M."/>
            <person name="Heiman D."/>
            <person name="Howarth C."/>
            <person name="Larimer J."/>
            <person name="Lui A."/>
            <person name="MacDonald P.J.P."/>
            <person name="McCowen C."/>
            <person name="Montmayeur A."/>
            <person name="Murphy C."/>
            <person name="Neiman D."/>
            <person name="Pearson M."/>
            <person name="Priest M."/>
            <person name="Roberts A."/>
            <person name="Saif S."/>
            <person name="Shea T."/>
            <person name="Sisk P."/>
            <person name="Stolte C."/>
            <person name="Sykes S."/>
            <person name="Wortman J."/>
            <person name="Nusbaum C."/>
            <person name="Birren B."/>
        </authorList>
    </citation>
    <scope>NUCLEOTIDE SEQUENCE [LARGE SCALE GENOMIC DNA]</scope>
    <source>
        <strain evidence="3 4">ATCC 38327</strain>
    </source>
</reference>
<dbReference type="SUPFAM" id="SSF57959">
    <property type="entry name" value="Leucine zipper domain"/>
    <property type="match status" value="1"/>
</dbReference>
<feature type="region of interest" description="Disordered" evidence="1">
    <location>
        <begin position="1"/>
        <end position="22"/>
    </location>
</feature>
<dbReference type="InterPro" id="IPR046347">
    <property type="entry name" value="bZIP_sf"/>
</dbReference>
<name>A0A0L0SXX2_ALLM3</name>
<dbReference type="CDD" id="cd14686">
    <property type="entry name" value="bZIP"/>
    <property type="match status" value="1"/>
</dbReference>
<dbReference type="EMBL" id="GG745353">
    <property type="protein sequence ID" value="KNE67346.1"/>
    <property type="molecule type" value="Genomic_DNA"/>
</dbReference>